<accession>A0ABW4XJW1</accession>
<dbReference type="InterPro" id="IPR011925">
    <property type="entry name" value="LolCE_TM"/>
</dbReference>
<feature type="transmembrane region" description="Helical" evidence="8">
    <location>
        <begin position="268"/>
        <end position="292"/>
    </location>
</feature>
<evidence type="ECO:0000256" key="4">
    <source>
        <dbReference type="ARBA" id="ARBA00022475"/>
    </source>
</evidence>
<feature type="domain" description="MacB-like periplasmic core" evidence="10">
    <location>
        <begin position="29"/>
        <end position="232"/>
    </location>
</feature>
<evidence type="ECO:0000259" key="9">
    <source>
        <dbReference type="Pfam" id="PF02687"/>
    </source>
</evidence>
<name>A0ABW4XJW1_9GAMM</name>
<dbReference type="NCBIfam" id="TIGR02212">
    <property type="entry name" value="lolCE"/>
    <property type="match status" value="1"/>
</dbReference>
<feature type="transmembrane region" description="Helical" evidence="8">
    <location>
        <begin position="313"/>
        <end position="339"/>
    </location>
</feature>
<dbReference type="InterPro" id="IPR025857">
    <property type="entry name" value="MacB_PCD"/>
</dbReference>
<dbReference type="PANTHER" id="PTHR30489:SF0">
    <property type="entry name" value="LIPOPROTEIN-RELEASING SYSTEM TRANSMEMBRANE PROTEIN LOLE"/>
    <property type="match status" value="1"/>
</dbReference>
<feature type="transmembrane region" description="Helical" evidence="8">
    <location>
        <begin position="377"/>
        <end position="397"/>
    </location>
</feature>
<comment type="similarity">
    <text evidence="2">Belongs to the ABC-4 integral membrane protein family. LolC/E subfamily.</text>
</comment>
<keyword evidence="5 8" id="KW-0812">Transmembrane</keyword>
<proteinExistence type="inferred from homology"/>
<dbReference type="PANTHER" id="PTHR30489">
    <property type="entry name" value="LIPOPROTEIN-RELEASING SYSTEM TRANSMEMBRANE PROTEIN LOLE"/>
    <property type="match status" value="1"/>
</dbReference>
<sequence length="412" mass="44957">MRQLALWVAFRFSRARQRNRFISFISASSTMGIALGVMVLITLLSAMNGFEQALKDKLLSVVPHGEVTAVRDPITDWYSYAGPLLSDPAYVAAAPFVKFNAMLERGGKMRAIEARGVDLDYEFGVSGIDQYLLPEPASTLVEDELWLGVGIAEHLGVDVGDKVMMLIPTLDPEMKMRPPERKLFTVKRLISMGGEMDARAALISIKTASELGGWDRGVQGIRFKFADVMQSPALIRAAAYEMPHYLYISDWTRTQGHLYSDIQLVRGIVYLVLTLVIAVASFNIVSTLVLAVQDKQSEIAILKTMGSSNGMIMRVFMFQGLFNGLLGSVIGSVLGVLLAGSLGDIAKFVESLTGQKLLDPEIYFIDFLPSLLQPSDVLATAIVAVVLSLLATLYPAWTASKVQPASVLGQTI</sequence>
<comment type="subcellular location">
    <subcellularLocation>
        <location evidence="1">Cell membrane</location>
        <topology evidence="1">Multi-pass membrane protein</topology>
    </subcellularLocation>
</comment>
<evidence type="ECO:0000256" key="1">
    <source>
        <dbReference type="ARBA" id="ARBA00004651"/>
    </source>
</evidence>
<keyword evidence="6 8" id="KW-1133">Transmembrane helix</keyword>
<evidence type="ECO:0000313" key="11">
    <source>
        <dbReference type="EMBL" id="MFD2095806.1"/>
    </source>
</evidence>
<dbReference type="RefSeq" id="WP_345340127.1">
    <property type="nucleotide sequence ID" value="NZ_BAABLI010000014.1"/>
</dbReference>
<reference evidence="12" key="1">
    <citation type="journal article" date="2019" name="Int. J. Syst. Evol. Microbiol.">
        <title>The Global Catalogue of Microorganisms (GCM) 10K type strain sequencing project: providing services to taxonomists for standard genome sequencing and annotation.</title>
        <authorList>
            <consortium name="The Broad Institute Genomics Platform"/>
            <consortium name="The Broad Institute Genome Sequencing Center for Infectious Disease"/>
            <person name="Wu L."/>
            <person name="Ma J."/>
        </authorList>
    </citation>
    <scope>NUCLEOTIDE SEQUENCE [LARGE SCALE GENOMIC DNA]</scope>
    <source>
        <strain evidence="12">CGMCC 1.10992</strain>
    </source>
</reference>
<evidence type="ECO:0000256" key="5">
    <source>
        <dbReference type="ARBA" id="ARBA00022692"/>
    </source>
</evidence>
<organism evidence="11 12">
    <name type="scientific">Corallincola platygyrae</name>
    <dbReference type="NCBI Taxonomy" id="1193278"/>
    <lineage>
        <taxon>Bacteria</taxon>
        <taxon>Pseudomonadati</taxon>
        <taxon>Pseudomonadota</taxon>
        <taxon>Gammaproteobacteria</taxon>
        <taxon>Alteromonadales</taxon>
        <taxon>Psychromonadaceae</taxon>
        <taxon>Corallincola</taxon>
    </lineage>
</organism>
<keyword evidence="4" id="KW-1003">Cell membrane</keyword>
<comment type="caution">
    <text evidence="11">The sequence shown here is derived from an EMBL/GenBank/DDBJ whole genome shotgun (WGS) entry which is preliminary data.</text>
</comment>
<keyword evidence="11" id="KW-0449">Lipoprotein</keyword>
<dbReference type="Pfam" id="PF02687">
    <property type="entry name" value="FtsX"/>
    <property type="match status" value="1"/>
</dbReference>
<dbReference type="InterPro" id="IPR051447">
    <property type="entry name" value="Lipoprotein-release_system"/>
</dbReference>
<evidence type="ECO:0000256" key="2">
    <source>
        <dbReference type="ARBA" id="ARBA00005236"/>
    </source>
</evidence>
<dbReference type="EMBL" id="JBHUHT010000009">
    <property type="protein sequence ID" value="MFD2095806.1"/>
    <property type="molecule type" value="Genomic_DNA"/>
</dbReference>
<dbReference type="NCBIfam" id="NF008357">
    <property type="entry name" value="PRK11146.1"/>
    <property type="match status" value="1"/>
</dbReference>
<keyword evidence="3" id="KW-0813">Transport</keyword>
<feature type="transmembrane region" description="Helical" evidence="8">
    <location>
        <begin position="21"/>
        <end position="47"/>
    </location>
</feature>
<dbReference type="Proteomes" id="UP001597380">
    <property type="component" value="Unassembled WGS sequence"/>
</dbReference>
<evidence type="ECO:0000256" key="3">
    <source>
        <dbReference type="ARBA" id="ARBA00022448"/>
    </source>
</evidence>
<protein>
    <submittedName>
        <fullName evidence="11">Lipoprotein-releasing ABC transporter permease subunit LolE</fullName>
    </submittedName>
</protein>
<evidence type="ECO:0000259" key="10">
    <source>
        <dbReference type="Pfam" id="PF12704"/>
    </source>
</evidence>
<evidence type="ECO:0000256" key="7">
    <source>
        <dbReference type="ARBA" id="ARBA00023136"/>
    </source>
</evidence>
<keyword evidence="12" id="KW-1185">Reference proteome</keyword>
<feature type="domain" description="ABC3 transporter permease C-terminal" evidence="9">
    <location>
        <begin position="271"/>
        <end position="404"/>
    </location>
</feature>
<gene>
    <name evidence="11" type="primary">lolE</name>
    <name evidence="11" type="ORF">ACFSJ3_07400</name>
</gene>
<evidence type="ECO:0000313" key="12">
    <source>
        <dbReference type="Proteomes" id="UP001597380"/>
    </source>
</evidence>
<evidence type="ECO:0000256" key="6">
    <source>
        <dbReference type="ARBA" id="ARBA00022989"/>
    </source>
</evidence>
<dbReference type="Pfam" id="PF12704">
    <property type="entry name" value="MacB_PCD"/>
    <property type="match status" value="1"/>
</dbReference>
<dbReference type="InterPro" id="IPR003838">
    <property type="entry name" value="ABC3_permease_C"/>
</dbReference>
<keyword evidence="7 8" id="KW-0472">Membrane</keyword>
<evidence type="ECO:0000256" key="8">
    <source>
        <dbReference type="SAM" id="Phobius"/>
    </source>
</evidence>